<dbReference type="Proteomes" id="UP001589844">
    <property type="component" value="Unassembled WGS sequence"/>
</dbReference>
<dbReference type="RefSeq" id="WP_390214950.1">
    <property type="nucleotide sequence ID" value="NZ_JBHLXJ010000036.1"/>
</dbReference>
<evidence type="ECO:0000313" key="2">
    <source>
        <dbReference type="Proteomes" id="UP001589844"/>
    </source>
</evidence>
<evidence type="ECO:0000313" key="1">
    <source>
        <dbReference type="EMBL" id="MFC0352137.1"/>
    </source>
</evidence>
<gene>
    <name evidence="1" type="ORF">ACFFJH_20130</name>
</gene>
<dbReference type="Gene3D" id="3.40.50.300">
    <property type="entry name" value="P-loop containing nucleotide triphosphate hydrolases"/>
    <property type="match status" value="1"/>
</dbReference>
<sequence>MTVQFTGSAHLSHDSKMRLYPTKVINIIGGPGCDKSLFSSAIILNLNLRHKSVEQIPDYAKSLVWQKDYDALRNQYRIAQRQFEMLDLLDGQVQYLVTECALMQILYYNETYRENICDVDKTKRQILEWYHRHDNINLLVERSDKKYVQTGRFQNEEDARKIDAELRVVLEREEIPFISMPADVAAINNFARSLP</sequence>
<dbReference type="InterPro" id="IPR027417">
    <property type="entry name" value="P-loop_NTPase"/>
</dbReference>
<evidence type="ECO:0008006" key="3">
    <source>
        <dbReference type="Google" id="ProtNLM"/>
    </source>
</evidence>
<dbReference type="EMBL" id="JBHLXJ010000036">
    <property type="protein sequence ID" value="MFC0352137.1"/>
    <property type="molecule type" value="Genomic_DNA"/>
</dbReference>
<protein>
    <recommendedName>
        <fullName evidence="3">NadR/Ttd14 AAA domain-containing protein</fullName>
    </recommendedName>
</protein>
<organism evidence="1 2">
    <name type="scientific">Undibacterium danionis</name>
    <dbReference type="NCBI Taxonomy" id="1812100"/>
    <lineage>
        <taxon>Bacteria</taxon>
        <taxon>Pseudomonadati</taxon>
        <taxon>Pseudomonadota</taxon>
        <taxon>Betaproteobacteria</taxon>
        <taxon>Burkholderiales</taxon>
        <taxon>Oxalobacteraceae</taxon>
        <taxon>Undibacterium</taxon>
    </lineage>
</organism>
<reference evidence="1 2" key="1">
    <citation type="submission" date="2024-09" db="EMBL/GenBank/DDBJ databases">
        <authorList>
            <person name="Sun Q."/>
            <person name="Mori K."/>
        </authorList>
    </citation>
    <scope>NUCLEOTIDE SEQUENCE [LARGE SCALE GENOMIC DNA]</scope>
    <source>
        <strain evidence="1 2">CCM 8677</strain>
    </source>
</reference>
<proteinExistence type="predicted"/>
<keyword evidence="2" id="KW-1185">Reference proteome</keyword>
<name>A0ABV6IKG0_9BURK</name>
<comment type="caution">
    <text evidence="1">The sequence shown here is derived from an EMBL/GenBank/DDBJ whole genome shotgun (WGS) entry which is preliminary data.</text>
</comment>
<accession>A0ABV6IKG0</accession>